<evidence type="ECO:0000313" key="1">
    <source>
        <dbReference type="EMBL" id="KAF9805375.1"/>
    </source>
</evidence>
<comment type="caution">
    <text evidence="1">The sequence shown here is derived from an EMBL/GenBank/DDBJ whole genome shotgun (WGS) entry which is preliminary data.</text>
</comment>
<gene>
    <name evidence="1" type="ORF">IEO21_09078</name>
</gene>
<name>A0A8H7NV82_9APHY</name>
<proteinExistence type="predicted"/>
<reference evidence="1" key="1">
    <citation type="submission" date="2020-11" db="EMBL/GenBank/DDBJ databases">
        <authorList>
            <person name="Koelle M."/>
            <person name="Horta M.A.C."/>
            <person name="Nowrousian M."/>
            <person name="Ohm R.A."/>
            <person name="Benz P."/>
            <person name="Pilgard A."/>
        </authorList>
    </citation>
    <scope>NUCLEOTIDE SEQUENCE</scope>
    <source>
        <strain evidence="1">FPRL280</strain>
    </source>
</reference>
<sequence length="93" mass="10807">MFTKTKESPRICPYPSCVASIVGLPRCAPKRSARPPRRRSVNNKATHVNTRIRLEPPAWEIRREHMRKRHNCSMRWRVDGSSLTITKVSLPIM</sequence>
<reference evidence="1" key="2">
    <citation type="journal article" name="Front. Microbiol.">
        <title>Degradative Capacity of Two Strains of Rhodonia placenta: From Phenotype to Genotype.</title>
        <authorList>
            <person name="Kolle M."/>
            <person name="Horta M.A.C."/>
            <person name="Nowrousian M."/>
            <person name="Ohm R.A."/>
            <person name="Benz J.P."/>
            <person name="Pilgard A."/>
        </authorList>
    </citation>
    <scope>NUCLEOTIDE SEQUENCE</scope>
    <source>
        <strain evidence="1">FPRL280</strain>
    </source>
</reference>
<organism evidence="1 2">
    <name type="scientific">Rhodonia placenta</name>
    <dbReference type="NCBI Taxonomy" id="104341"/>
    <lineage>
        <taxon>Eukaryota</taxon>
        <taxon>Fungi</taxon>
        <taxon>Dikarya</taxon>
        <taxon>Basidiomycota</taxon>
        <taxon>Agaricomycotina</taxon>
        <taxon>Agaricomycetes</taxon>
        <taxon>Polyporales</taxon>
        <taxon>Adustoporiaceae</taxon>
        <taxon>Rhodonia</taxon>
    </lineage>
</organism>
<accession>A0A8H7NV82</accession>
<dbReference type="AlphaFoldDB" id="A0A8H7NV82"/>
<evidence type="ECO:0000313" key="2">
    <source>
        <dbReference type="Proteomes" id="UP000639403"/>
    </source>
</evidence>
<dbReference type="Proteomes" id="UP000639403">
    <property type="component" value="Unassembled WGS sequence"/>
</dbReference>
<dbReference type="EMBL" id="JADOXO010000387">
    <property type="protein sequence ID" value="KAF9805375.1"/>
    <property type="molecule type" value="Genomic_DNA"/>
</dbReference>
<protein>
    <submittedName>
        <fullName evidence="1">Uncharacterized protein</fullName>
    </submittedName>
</protein>